<keyword evidence="5" id="KW-0249">Electron transport</keyword>
<dbReference type="InterPro" id="IPR011898">
    <property type="entry name" value="PorD_KorD"/>
</dbReference>
<evidence type="ECO:0000256" key="2">
    <source>
        <dbReference type="ARBA" id="ARBA00022485"/>
    </source>
</evidence>
<keyword evidence="3" id="KW-0479">Metal-binding</keyword>
<dbReference type="SUPFAM" id="SSF54862">
    <property type="entry name" value="4Fe-4S ferredoxins"/>
    <property type="match status" value="1"/>
</dbReference>
<dbReference type="GO" id="GO:0016625">
    <property type="term" value="F:oxidoreductase activity, acting on the aldehyde or oxo group of donors, iron-sulfur protein as acceptor"/>
    <property type="evidence" value="ECO:0007669"/>
    <property type="project" value="InterPro"/>
</dbReference>
<dbReference type="KEGG" id="mear:Mpt1_c07650"/>
<dbReference type="OrthoDB" id="23478at2157"/>
<reference evidence="9 10" key="1">
    <citation type="journal article" date="2014" name="Appl. Environ. Microbiol.">
        <title>Comparative Genome Analysis of 'Candidatus Methanoplasma termitum' Indicates a New Mode of Energy Metabolism in the Seventh Order of Methanogens.</title>
        <authorList>
            <person name="Lang K."/>
            <person name="Schuldes J."/>
            <person name="Klingl A."/>
            <person name="Poehlein A."/>
            <person name="Daniel R."/>
            <person name="Brune A."/>
        </authorList>
    </citation>
    <scope>NUCLEOTIDE SEQUENCE [LARGE SCALE GENOMIC DNA]</scope>
    <source>
        <strain evidence="10">Mpt1</strain>
    </source>
</reference>
<dbReference type="EMBL" id="CP010070">
    <property type="protein sequence ID" value="AIZ56648.1"/>
    <property type="molecule type" value="Genomic_DNA"/>
</dbReference>
<keyword evidence="4" id="KW-0677">Repeat</keyword>
<dbReference type="NCBIfam" id="TIGR02179">
    <property type="entry name" value="PorD_KorD"/>
    <property type="match status" value="1"/>
</dbReference>
<keyword evidence="5" id="KW-0813">Transport</keyword>
<dbReference type="InterPro" id="IPR017896">
    <property type="entry name" value="4Fe4S_Fe-S-bd"/>
</dbReference>
<proteinExistence type="predicted"/>
<dbReference type="AlphaFoldDB" id="A0A0A7LCE4"/>
<protein>
    <submittedName>
        <fullName evidence="9">PorD protein</fullName>
    </submittedName>
</protein>
<dbReference type="PROSITE" id="PS51379">
    <property type="entry name" value="4FE4S_FER_2"/>
    <property type="match status" value="2"/>
</dbReference>
<dbReference type="HOGENOM" id="CLU_139698_1_1_2"/>
<evidence type="ECO:0000256" key="7">
    <source>
        <dbReference type="ARBA" id="ARBA00023014"/>
    </source>
</evidence>
<keyword evidence="2" id="KW-0004">4Fe-4S</keyword>
<name>A0A0A7LCE4_9ARCH</name>
<keyword evidence="6" id="KW-0408">Iron</keyword>
<evidence type="ECO:0000256" key="3">
    <source>
        <dbReference type="ARBA" id="ARBA00022723"/>
    </source>
</evidence>
<comment type="cofactor">
    <cofactor evidence="1">
        <name>[4Fe-4S] cluster</name>
        <dbReference type="ChEBI" id="CHEBI:49883"/>
    </cofactor>
</comment>
<dbReference type="InterPro" id="IPR017900">
    <property type="entry name" value="4Fe4S_Fe_S_CS"/>
</dbReference>
<dbReference type="PANTHER" id="PTHR43724:SF1">
    <property type="entry name" value="PYRUVATE SYNTHASE SUBUNIT PORD"/>
    <property type="match status" value="1"/>
</dbReference>
<keyword evidence="10" id="KW-1185">Reference proteome</keyword>
<dbReference type="PANTHER" id="PTHR43724">
    <property type="entry name" value="PYRUVATE SYNTHASE SUBUNIT PORD"/>
    <property type="match status" value="1"/>
</dbReference>
<evidence type="ECO:0000256" key="1">
    <source>
        <dbReference type="ARBA" id="ARBA00001966"/>
    </source>
</evidence>
<feature type="domain" description="4Fe-4S ferredoxin-type" evidence="8">
    <location>
        <begin position="33"/>
        <end position="61"/>
    </location>
</feature>
<gene>
    <name evidence="9" type="primary">porD</name>
    <name evidence="9" type="ORF">Mpt1_c07650</name>
</gene>
<dbReference type="Proteomes" id="UP000030787">
    <property type="component" value="Chromosome"/>
</dbReference>
<sequence>MVNLANYKDFIVGDRVIEAGNSERFHTGDWRGQIPYLDKDKCINCLSCWIYCPDDSIMTENGKIKGLKMTHCKGCGICAKVCPKNAITMKGE</sequence>
<evidence type="ECO:0000313" key="9">
    <source>
        <dbReference type="EMBL" id="AIZ56648.1"/>
    </source>
</evidence>
<dbReference type="Pfam" id="PF14697">
    <property type="entry name" value="Fer4_21"/>
    <property type="match status" value="1"/>
</dbReference>
<evidence type="ECO:0000313" key="10">
    <source>
        <dbReference type="Proteomes" id="UP000030787"/>
    </source>
</evidence>
<dbReference type="GO" id="GO:0046872">
    <property type="term" value="F:metal ion binding"/>
    <property type="evidence" value="ECO:0007669"/>
    <property type="project" value="UniProtKB-KW"/>
</dbReference>
<dbReference type="STRING" id="1577791.Mpt1_c07650"/>
<evidence type="ECO:0000256" key="6">
    <source>
        <dbReference type="ARBA" id="ARBA00023004"/>
    </source>
</evidence>
<keyword evidence="7" id="KW-0411">Iron-sulfur</keyword>
<dbReference type="Gene3D" id="3.30.70.20">
    <property type="match status" value="1"/>
</dbReference>
<dbReference type="PROSITE" id="PS00198">
    <property type="entry name" value="4FE4S_FER_1"/>
    <property type="match status" value="1"/>
</dbReference>
<dbReference type="GO" id="GO:0051539">
    <property type="term" value="F:4 iron, 4 sulfur cluster binding"/>
    <property type="evidence" value="ECO:0007669"/>
    <property type="project" value="UniProtKB-KW"/>
</dbReference>
<feature type="domain" description="4Fe-4S ferredoxin-type" evidence="8">
    <location>
        <begin position="62"/>
        <end position="92"/>
    </location>
</feature>
<organism evidence="9 10">
    <name type="scientific">Candidatus Methanoplasma termitum</name>
    <dbReference type="NCBI Taxonomy" id="1577791"/>
    <lineage>
        <taxon>Archaea</taxon>
        <taxon>Methanobacteriati</taxon>
        <taxon>Thermoplasmatota</taxon>
        <taxon>Thermoplasmata</taxon>
        <taxon>Methanomassiliicoccales</taxon>
        <taxon>Methanomassiliicoccaceae</taxon>
        <taxon>Candidatus Methanoplasma</taxon>
    </lineage>
</organism>
<evidence type="ECO:0000259" key="8">
    <source>
        <dbReference type="PROSITE" id="PS51379"/>
    </source>
</evidence>
<evidence type="ECO:0000256" key="4">
    <source>
        <dbReference type="ARBA" id="ARBA00022737"/>
    </source>
</evidence>
<accession>A0A0A7LCE4</accession>
<evidence type="ECO:0000256" key="5">
    <source>
        <dbReference type="ARBA" id="ARBA00022982"/>
    </source>
</evidence>